<evidence type="ECO:0000313" key="2">
    <source>
        <dbReference type="Proteomes" id="UP000830671"/>
    </source>
</evidence>
<dbReference type="AlphaFoldDB" id="A0A9Q8SYJ1"/>
<name>A0A9Q8SYJ1_9PEZI</name>
<gene>
    <name evidence="1" type="ORF">CLUP02_11077</name>
</gene>
<sequence length="57" mass="6062">MAITVVALNGKPSPGRVPTLQLSSNCVIVPCRYLSEADGQHNLIFGYGKKAPAHFGH</sequence>
<dbReference type="Proteomes" id="UP000830671">
    <property type="component" value="Chromosome 5"/>
</dbReference>
<protein>
    <submittedName>
        <fullName evidence="1">Uncharacterized protein</fullName>
    </submittedName>
</protein>
<dbReference type="GeneID" id="73345056"/>
<keyword evidence="2" id="KW-1185">Reference proteome</keyword>
<dbReference type="KEGG" id="clup:CLUP02_11077"/>
<reference evidence="1" key="1">
    <citation type="journal article" date="2021" name="Mol. Plant Microbe Interact.">
        <title>Complete Genome Sequence of the Plant-Pathogenic Fungus Colletotrichum lupini.</title>
        <authorList>
            <person name="Baroncelli R."/>
            <person name="Pensec F."/>
            <person name="Da Lio D."/>
            <person name="Boufleur T."/>
            <person name="Vicente I."/>
            <person name="Sarrocco S."/>
            <person name="Picot A."/>
            <person name="Baraldi E."/>
            <person name="Sukno S."/>
            <person name="Thon M."/>
            <person name="Le Floch G."/>
        </authorList>
    </citation>
    <scope>NUCLEOTIDE SEQUENCE</scope>
    <source>
        <strain evidence="1">IMI 504893</strain>
    </source>
</reference>
<evidence type="ECO:0000313" key="1">
    <source>
        <dbReference type="EMBL" id="UQC85578.1"/>
    </source>
</evidence>
<proteinExistence type="predicted"/>
<dbReference type="EMBL" id="CP019477">
    <property type="protein sequence ID" value="UQC85578.1"/>
    <property type="molecule type" value="Genomic_DNA"/>
</dbReference>
<organism evidence="1 2">
    <name type="scientific">Colletotrichum lupini</name>
    <dbReference type="NCBI Taxonomy" id="145971"/>
    <lineage>
        <taxon>Eukaryota</taxon>
        <taxon>Fungi</taxon>
        <taxon>Dikarya</taxon>
        <taxon>Ascomycota</taxon>
        <taxon>Pezizomycotina</taxon>
        <taxon>Sordariomycetes</taxon>
        <taxon>Hypocreomycetidae</taxon>
        <taxon>Glomerellales</taxon>
        <taxon>Glomerellaceae</taxon>
        <taxon>Colletotrichum</taxon>
        <taxon>Colletotrichum acutatum species complex</taxon>
    </lineage>
</organism>
<accession>A0A9Q8SYJ1</accession>
<dbReference type="RefSeq" id="XP_049147191.1">
    <property type="nucleotide sequence ID" value="XM_049290046.1"/>
</dbReference>